<dbReference type="EMBL" id="ML977183">
    <property type="protein sequence ID" value="KAF1982573.1"/>
    <property type="molecule type" value="Genomic_DNA"/>
</dbReference>
<dbReference type="OrthoDB" id="3692311at2759"/>
<sequence>MSSQPNITCPDGGSFYACTTGAQFVGCCASNPCTSATNGCSAGLLRKMSFNPEQYGRIPDQQCSAGLWYMCSTIDPPF</sequence>
<name>A0A6G1GNP3_9PEZI</name>
<reference evidence="1" key="1">
    <citation type="journal article" date="2020" name="Stud. Mycol.">
        <title>101 Dothideomycetes genomes: a test case for predicting lifestyles and emergence of pathogens.</title>
        <authorList>
            <person name="Haridas S."/>
            <person name="Albert R."/>
            <person name="Binder M."/>
            <person name="Bloem J."/>
            <person name="Labutti K."/>
            <person name="Salamov A."/>
            <person name="Andreopoulos B."/>
            <person name="Baker S."/>
            <person name="Barry K."/>
            <person name="Bills G."/>
            <person name="Bluhm B."/>
            <person name="Cannon C."/>
            <person name="Castanera R."/>
            <person name="Culley D."/>
            <person name="Daum C."/>
            <person name="Ezra D."/>
            <person name="Gonzalez J."/>
            <person name="Henrissat B."/>
            <person name="Kuo A."/>
            <person name="Liang C."/>
            <person name="Lipzen A."/>
            <person name="Lutzoni F."/>
            <person name="Magnuson J."/>
            <person name="Mondo S."/>
            <person name="Nolan M."/>
            <person name="Ohm R."/>
            <person name="Pangilinan J."/>
            <person name="Park H.-J."/>
            <person name="Ramirez L."/>
            <person name="Alfaro M."/>
            <person name="Sun H."/>
            <person name="Tritt A."/>
            <person name="Yoshinaga Y."/>
            <person name="Zwiers L.-H."/>
            <person name="Turgeon B."/>
            <person name="Goodwin S."/>
            <person name="Spatafora J."/>
            <person name="Crous P."/>
            <person name="Grigoriev I."/>
        </authorList>
    </citation>
    <scope>NUCLEOTIDE SEQUENCE</scope>
    <source>
        <strain evidence="1">CBS 113979</strain>
    </source>
</reference>
<evidence type="ECO:0000313" key="2">
    <source>
        <dbReference type="Proteomes" id="UP000800041"/>
    </source>
</evidence>
<protein>
    <submittedName>
        <fullName evidence="1">Uncharacterized protein</fullName>
    </submittedName>
</protein>
<dbReference type="AlphaFoldDB" id="A0A6G1GNP3"/>
<gene>
    <name evidence="1" type="ORF">K402DRAFT_362713</name>
</gene>
<dbReference type="Proteomes" id="UP000800041">
    <property type="component" value="Unassembled WGS sequence"/>
</dbReference>
<accession>A0A6G1GNP3</accession>
<feature type="non-terminal residue" evidence="1">
    <location>
        <position position="78"/>
    </location>
</feature>
<evidence type="ECO:0000313" key="1">
    <source>
        <dbReference type="EMBL" id="KAF1982573.1"/>
    </source>
</evidence>
<organism evidence="1 2">
    <name type="scientific">Aulographum hederae CBS 113979</name>
    <dbReference type="NCBI Taxonomy" id="1176131"/>
    <lineage>
        <taxon>Eukaryota</taxon>
        <taxon>Fungi</taxon>
        <taxon>Dikarya</taxon>
        <taxon>Ascomycota</taxon>
        <taxon>Pezizomycotina</taxon>
        <taxon>Dothideomycetes</taxon>
        <taxon>Pleosporomycetidae</taxon>
        <taxon>Aulographales</taxon>
        <taxon>Aulographaceae</taxon>
    </lineage>
</organism>
<keyword evidence="2" id="KW-1185">Reference proteome</keyword>
<proteinExistence type="predicted"/>